<keyword evidence="4" id="KW-1185">Reference proteome</keyword>
<dbReference type="EMBL" id="CAJJDN010000165">
    <property type="protein sequence ID" value="CAD8126109.1"/>
    <property type="molecule type" value="Genomic_DNA"/>
</dbReference>
<dbReference type="Pfam" id="PF00400">
    <property type="entry name" value="WD40"/>
    <property type="match status" value="3"/>
</dbReference>
<dbReference type="SMART" id="SM00320">
    <property type="entry name" value="WD40"/>
    <property type="match status" value="4"/>
</dbReference>
<accession>A0A8S1RGP5</accession>
<sequence>MELRCMQADHQNQLINGCCLDSTCPNQRPYCNSCLPSHVQHIQKLKSLEIVNEWIQEQINCVKNVEKKIKDCQQSLESLNLLIPKYDFNIQQFSEIGVSQIDNIIRDLSQIEKCEEILFQQLKQYIEQIKSIIDQILRNIKNQTNQKEKTKIQLFNSDEQQQMLEQQQDLNILKESSNKFTFELMNENTIKQDDLCYAIAFNIDQSIVLAGCGKDIKVFQNNQGKLNQMQLLKQHKKRVFTLNFLEKTNNFVSGGDNLIIIWQMIENKQWNCQQILEEHLNWITCLLLNKTAELIISSSQDKTIKFWMKENNQWLSYQTITDHSYIVYSLSLNEQQNKLISCSYDKSILVIEQSSLNKQWSVTQKIEVDQHGRRLCFINDTQFTFQPYCQEQMHIYEYEANNKQYSKTKEIAVKCSSDFCDYFFPQQYQKEKCLLVNKNGKNVNIIQKKENGDFLVLQSIEFSSEVIYGQLSDDGEYLIIFIENEIQIRRCQKI</sequence>
<dbReference type="InterPro" id="IPR001680">
    <property type="entry name" value="WD40_rpt"/>
</dbReference>
<evidence type="ECO:0000313" key="4">
    <source>
        <dbReference type="Proteomes" id="UP000692954"/>
    </source>
</evidence>
<dbReference type="PANTHER" id="PTHR19920">
    <property type="entry name" value="WD40 PROTEIN CIAO1"/>
    <property type="match status" value="1"/>
</dbReference>
<feature type="coiled-coil region" evidence="2">
    <location>
        <begin position="126"/>
        <end position="176"/>
    </location>
</feature>
<feature type="repeat" description="WD" evidence="1">
    <location>
        <begin position="276"/>
        <end position="307"/>
    </location>
</feature>
<dbReference type="PANTHER" id="PTHR19920:SF0">
    <property type="entry name" value="CYTOSOLIC IRON-SULFUR PROTEIN ASSEMBLY PROTEIN CIAO1-RELATED"/>
    <property type="match status" value="1"/>
</dbReference>
<proteinExistence type="predicted"/>
<organism evidence="3 4">
    <name type="scientific">Paramecium sonneborni</name>
    <dbReference type="NCBI Taxonomy" id="65129"/>
    <lineage>
        <taxon>Eukaryota</taxon>
        <taxon>Sar</taxon>
        <taxon>Alveolata</taxon>
        <taxon>Ciliophora</taxon>
        <taxon>Intramacronucleata</taxon>
        <taxon>Oligohymenophorea</taxon>
        <taxon>Peniculida</taxon>
        <taxon>Parameciidae</taxon>
        <taxon>Paramecium</taxon>
    </lineage>
</organism>
<dbReference type="OrthoDB" id="307942at2759"/>
<comment type="caution">
    <text evidence="3">The sequence shown here is derived from an EMBL/GenBank/DDBJ whole genome shotgun (WGS) entry which is preliminary data.</text>
</comment>
<dbReference type="GO" id="GO:0097361">
    <property type="term" value="C:cytosolic [4Fe-4S] assembly targeting complex"/>
    <property type="evidence" value="ECO:0007669"/>
    <property type="project" value="TreeGrafter"/>
</dbReference>
<evidence type="ECO:0000256" key="2">
    <source>
        <dbReference type="SAM" id="Coils"/>
    </source>
</evidence>
<evidence type="ECO:0000313" key="3">
    <source>
        <dbReference type="EMBL" id="CAD8126109.1"/>
    </source>
</evidence>
<evidence type="ECO:0000256" key="1">
    <source>
        <dbReference type="PROSITE-ProRule" id="PRU00221"/>
    </source>
</evidence>
<gene>
    <name evidence="3" type="ORF">PSON_ATCC_30995.1.T1650001</name>
</gene>
<dbReference type="PROSITE" id="PS50294">
    <property type="entry name" value="WD_REPEATS_REGION"/>
    <property type="match status" value="1"/>
</dbReference>
<keyword evidence="2" id="KW-0175">Coiled coil</keyword>
<dbReference type="GO" id="GO:0016226">
    <property type="term" value="P:iron-sulfur cluster assembly"/>
    <property type="evidence" value="ECO:0007669"/>
    <property type="project" value="TreeGrafter"/>
</dbReference>
<evidence type="ECO:0008006" key="5">
    <source>
        <dbReference type="Google" id="ProtNLM"/>
    </source>
</evidence>
<dbReference type="Proteomes" id="UP000692954">
    <property type="component" value="Unassembled WGS sequence"/>
</dbReference>
<reference evidence="3" key="1">
    <citation type="submission" date="2021-01" db="EMBL/GenBank/DDBJ databases">
        <authorList>
            <consortium name="Genoscope - CEA"/>
            <person name="William W."/>
        </authorList>
    </citation>
    <scope>NUCLEOTIDE SEQUENCE</scope>
</reference>
<dbReference type="AlphaFoldDB" id="A0A8S1RGP5"/>
<name>A0A8S1RGP5_9CILI</name>
<protein>
    <recommendedName>
        <fullName evidence="5">WD40-repeat-containing domain</fullName>
    </recommendedName>
</protein>
<keyword evidence="1" id="KW-0853">WD repeat</keyword>
<dbReference type="PROSITE" id="PS50082">
    <property type="entry name" value="WD_REPEATS_2"/>
    <property type="match status" value="1"/>
</dbReference>